<reference evidence="3" key="1">
    <citation type="submission" date="2018-11" db="EMBL/GenBank/DDBJ databases">
        <authorList>
            <consortium name="Pathogen Informatics"/>
        </authorList>
    </citation>
    <scope>NUCLEOTIDE SEQUENCE</scope>
</reference>
<comment type="caution">
    <text evidence="3">The sequence shown here is derived from an EMBL/GenBank/DDBJ whole genome shotgun (WGS) entry which is preliminary data.</text>
</comment>
<dbReference type="EMBL" id="CAAALY010000159">
    <property type="protein sequence ID" value="VEL06635.1"/>
    <property type="molecule type" value="Genomic_DNA"/>
</dbReference>
<evidence type="ECO:0000313" key="4">
    <source>
        <dbReference type="Proteomes" id="UP000784294"/>
    </source>
</evidence>
<organism evidence="3 4">
    <name type="scientific">Protopolystoma xenopodis</name>
    <dbReference type="NCBI Taxonomy" id="117903"/>
    <lineage>
        <taxon>Eukaryota</taxon>
        <taxon>Metazoa</taxon>
        <taxon>Spiralia</taxon>
        <taxon>Lophotrochozoa</taxon>
        <taxon>Platyhelminthes</taxon>
        <taxon>Monogenea</taxon>
        <taxon>Polyopisthocotylea</taxon>
        <taxon>Polystomatidea</taxon>
        <taxon>Polystomatidae</taxon>
        <taxon>Protopolystoma</taxon>
    </lineage>
</organism>
<feature type="domain" description="BRCT" evidence="2">
    <location>
        <begin position="46"/>
        <end position="76"/>
    </location>
</feature>
<feature type="transmembrane region" description="Helical" evidence="1">
    <location>
        <begin position="67"/>
        <end position="88"/>
    </location>
</feature>
<dbReference type="AlphaFoldDB" id="A0A3S5CGJ8"/>
<proteinExistence type="predicted"/>
<protein>
    <recommendedName>
        <fullName evidence="2">BRCT domain-containing protein</fullName>
    </recommendedName>
</protein>
<evidence type="ECO:0000259" key="2">
    <source>
        <dbReference type="PROSITE" id="PS50172"/>
    </source>
</evidence>
<keyword evidence="1" id="KW-0472">Membrane</keyword>
<evidence type="ECO:0000256" key="1">
    <source>
        <dbReference type="SAM" id="Phobius"/>
    </source>
</evidence>
<gene>
    <name evidence="3" type="ORF">PXEA_LOCUS75</name>
</gene>
<evidence type="ECO:0000313" key="3">
    <source>
        <dbReference type="EMBL" id="VEL06635.1"/>
    </source>
</evidence>
<dbReference type="PROSITE" id="PS50172">
    <property type="entry name" value="BRCT"/>
    <property type="match status" value="1"/>
</dbReference>
<keyword evidence="1" id="KW-0812">Transmembrane</keyword>
<sequence>MVGMFCQSETIWSNDDEEEVAQTAFSHSQIWREAKISLVSSTRQSSLDYKVRQVPPSWLLRCLHRDYFIELENLFVLGVLLGPIFILAPKL</sequence>
<name>A0A3S5CGJ8_9PLAT</name>
<dbReference type="Proteomes" id="UP000784294">
    <property type="component" value="Unassembled WGS sequence"/>
</dbReference>
<dbReference type="InterPro" id="IPR001357">
    <property type="entry name" value="BRCT_dom"/>
</dbReference>
<keyword evidence="1" id="KW-1133">Transmembrane helix</keyword>
<keyword evidence="4" id="KW-1185">Reference proteome</keyword>
<accession>A0A3S5CGJ8</accession>